<dbReference type="GO" id="GO:0031965">
    <property type="term" value="C:nuclear membrane"/>
    <property type="evidence" value="ECO:0007669"/>
    <property type="project" value="UniProtKB-SubCell"/>
</dbReference>
<dbReference type="GO" id="GO:0034220">
    <property type="term" value="P:monoatomic ion transmembrane transport"/>
    <property type="evidence" value="ECO:0007669"/>
    <property type="project" value="UniProtKB-KW"/>
</dbReference>
<keyword evidence="7" id="KW-0407">Ion channel</keyword>
<dbReference type="PROSITE" id="PS51201">
    <property type="entry name" value="RCK_N"/>
    <property type="match status" value="1"/>
</dbReference>
<reference evidence="10 11" key="1">
    <citation type="submission" date="2019-07" db="EMBL/GenBank/DDBJ databases">
        <title>WGS assembly of Gossypium tomentosum.</title>
        <authorList>
            <person name="Chen Z.J."/>
            <person name="Sreedasyam A."/>
            <person name="Ando A."/>
            <person name="Song Q."/>
            <person name="De L."/>
            <person name="Hulse-Kemp A."/>
            <person name="Ding M."/>
            <person name="Ye W."/>
            <person name="Kirkbride R."/>
            <person name="Jenkins J."/>
            <person name="Plott C."/>
            <person name="Lovell J."/>
            <person name="Lin Y.-M."/>
            <person name="Vaughn R."/>
            <person name="Liu B."/>
            <person name="Li W."/>
            <person name="Simpson S."/>
            <person name="Scheffler B."/>
            <person name="Saski C."/>
            <person name="Grover C."/>
            <person name="Hu G."/>
            <person name="Conover J."/>
            <person name="Carlson J."/>
            <person name="Shu S."/>
            <person name="Boston L."/>
            <person name="Williams M."/>
            <person name="Peterson D."/>
            <person name="Mcgee K."/>
            <person name="Jones D."/>
            <person name="Wendel J."/>
            <person name="Stelly D."/>
            <person name="Grimwood J."/>
            <person name="Schmutz J."/>
        </authorList>
    </citation>
    <scope>NUCLEOTIDE SEQUENCE [LARGE SCALE GENOMIC DNA]</scope>
    <source>
        <strain evidence="10">7179.01</strain>
    </source>
</reference>
<dbReference type="Proteomes" id="UP000322667">
    <property type="component" value="Chromosome A02"/>
</dbReference>
<dbReference type="EMBL" id="CM017611">
    <property type="protein sequence ID" value="TYI38178.1"/>
    <property type="molecule type" value="Genomic_DNA"/>
</dbReference>
<evidence type="ECO:0000313" key="11">
    <source>
        <dbReference type="Proteomes" id="UP000322667"/>
    </source>
</evidence>
<accession>A0A5D2RDG5</accession>
<evidence type="ECO:0000259" key="9">
    <source>
        <dbReference type="PROSITE" id="PS51201"/>
    </source>
</evidence>
<dbReference type="InterPro" id="IPR010420">
    <property type="entry name" value="CASTOR/POLLUX/SYM8_dom"/>
</dbReference>
<evidence type="ECO:0000313" key="10">
    <source>
        <dbReference type="EMBL" id="TYI38178.1"/>
    </source>
</evidence>
<evidence type="ECO:0000256" key="7">
    <source>
        <dbReference type="ARBA" id="ARBA00023303"/>
    </source>
</evidence>
<dbReference type="PANTHER" id="PTHR31563">
    <property type="entry name" value="ION CHANNEL POLLUX-RELATED"/>
    <property type="match status" value="1"/>
</dbReference>
<keyword evidence="6" id="KW-0539">Nucleus</keyword>
<evidence type="ECO:0000256" key="3">
    <source>
        <dbReference type="ARBA" id="ARBA00022692"/>
    </source>
</evidence>
<comment type="subcellular location">
    <subcellularLocation>
        <location evidence="1">Nucleus membrane</location>
        <topology evidence="1">Multi-pass membrane protein</topology>
    </subcellularLocation>
</comment>
<keyword evidence="3" id="KW-0812">Transmembrane</keyword>
<dbReference type="Pfam" id="PF22614">
    <property type="entry name" value="Slo-like_RCK"/>
    <property type="match status" value="1"/>
</dbReference>
<keyword evidence="5" id="KW-0472">Membrane</keyword>
<dbReference type="Gene3D" id="3.40.50.720">
    <property type="entry name" value="NAD(P)-binding Rossmann-like Domain"/>
    <property type="match status" value="1"/>
</dbReference>
<dbReference type="GO" id="GO:0006813">
    <property type="term" value="P:potassium ion transport"/>
    <property type="evidence" value="ECO:0007669"/>
    <property type="project" value="InterPro"/>
</dbReference>
<gene>
    <name evidence="10" type="ORF">ES332_A02G007800v1</name>
</gene>
<dbReference type="PANTHER" id="PTHR31563:SF1">
    <property type="entry name" value="ION CHANNEL CASTOR-RELATED"/>
    <property type="match status" value="1"/>
</dbReference>
<feature type="compositionally biased region" description="Low complexity" evidence="8">
    <location>
        <begin position="60"/>
        <end position="70"/>
    </location>
</feature>
<evidence type="ECO:0000256" key="6">
    <source>
        <dbReference type="ARBA" id="ARBA00023242"/>
    </source>
</evidence>
<keyword evidence="7" id="KW-0813">Transport</keyword>
<sequence length="782" mass="87421">MSLDSAEASPSSSRDWFFPSPSFIHSTSNSPQSPNYPRKFSTIPRHSRSSHTDWKPPKTSTFRSVSSSGSAAYGDPKYGRVRRRIELRRREKMAKQEKEDPVLEQKRDVSKAVSGVKTAIGEMGIRDFGQRVKIRWQMASYIAILITAFGSLVHKNFSLHNQVIDLQDQISTMNIRLQACNTSDTFDTISILQEGNHANSEGMGPRLVSVSISFGGMLIFAMMLGLVSDAISEKLDSLRKGRSEVVEQNHTLILGWSDKLGSLLNQLVIANESLGGGIVVVMAERDKEEMELDIAKMEFDFRGTSVICRSGSPLILADLKKVSVSKARAIVVLADDGNADQSDARALRTVLSLTGVKEGLRGHIVVELSDLDNEVLVKLVGGELVETVVAHDVIGRLMIQCARQPGLAQIWEDILGFENCEFYIKRWPQLDGMQFEDVLISFPDAIPCGVKVASRGGKIILNPEDSYVLQGGDEVLVIAEDDDTYAPGALPMVWRGSLAGDFIVPKLTEKILLCGWRRDMEDMIMVLDAFLAPGSELWMFNEVVESERERKLIDGGLDLSRLVNITLVHREGNAVIRRHLESLPLESFDSILILADESVEDSAIQADSRSLATLLLIRDIQAKRLPYREAMVTRGQRGSFSRGSWIGEMQQASDRSVIISEILDPRTKNLLSMSKISDYVLSNELVSMALAMVAEDRQINDVLEELFAEEGNELHIRLAELYLHEGEEMSFYEVILRARQKREIVIGYRLENAERAVINPPNKNERRRWSVKDVFVVITEKE</sequence>
<evidence type="ECO:0000256" key="1">
    <source>
        <dbReference type="ARBA" id="ARBA00004232"/>
    </source>
</evidence>
<dbReference type="Pfam" id="PF06241">
    <property type="entry name" value="Castor_Poll_mid"/>
    <property type="match status" value="1"/>
</dbReference>
<proteinExistence type="inferred from homology"/>
<keyword evidence="11" id="KW-1185">Reference proteome</keyword>
<comment type="similarity">
    <text evidence="2">Belongs to the castor/pollux (TC 1.A.1.23) family.</text>
</comment>
<dbReference type="InterPro" id="IPR003148">
    <property type="entry name" value="RCK_N"/>
</dbReference>
<dbReference type="InterPro" id="IPR044849">
    <property type="entry name" value="CASTOR/POLLUX/SYM8-like"/>
</dbReference>
<protein>
    <recommendedName>
        <fullName evidence="9">RCK N-terminal domain-containing protein</fullName>
    </recommendedName>
</protein>
<evidence type="ECO:0000256" key="8">
    <source>
        <dbReference type="SAM" id="MobiDB-lite"/>
    </source>
</evidence>
<feature type="region of interest" description="Disordered" evidence="8">
    <location>
        <begin position="1"/>
        <end position="74"/>
    </location>
</feature>
<keyword evidence="4" id="KW-1133">Transmembrane helix</keyword>
<dbReference type="SUPFAM" id="SSF51735">
    <property type="entry name" value="NAD(P)-binding Rossmann-fold domains"/>
    <property type="match status" value="1"/>
</dbReference>
<name>A0A5D2RDG5_GOSTO</name>
<evidence type="ECO:0000256" key="5">
    <source>
        <dbReference type="ARBA" id="ARBA00023136"/>
    </source>
</evidence>
<keyword evidence="7" id="KW-0406">Ion transport</keyword>
<organism evidence="10 11">
    <name type="scientific">Gossypium tomentosum</name>
    <name type="common">Hawaiian cotton</name>
    <name type="synonym">Gossypium sandvicense</name>
    <dbReference type="NCBI Taxonomy" id="34277"/>
    <lineage>
        <taxon>Eukaryota</taxon>
        <taxon>Viridiplantae</taxon>
        <taxon>Streptophyta</taxon>
        <taxon>Embryophyta</taxon>
        <taxon>Tracheophyta</taxon>
        <taxon>Spermatophyta</taxon>
        <taxon>Magnoliopsida</taxon>
        <taxon>eudicotyledons</taxon>
        <taxon>Gunneridae</taxon>
        <taxon>Pentapetalae</taxon>
        <taxon>rosids</taxon>
        <taxon>malvids</taxon>
        <taxon>Malvales</taxon>
        <taxon>Malvaceae</taxon>
        <taxon>Malvoideae</taxon>
        <taxon>Gossypium</taxon>
    </lineage>
</organism>
<evidence type="ECO:0000256" key="4">
    <source>
        <dbReference type="ARBA" id="ARBA00022989"/>
    </source>
</evidence>
<dbReference type="AlphaFoldDB" id="A0A5D2RDG5"/>
<dbReference type="InterPro" id="IPR036291">
    <property type="entry name" value="NAD(P)-bd_dom_sf"/>
</dbReference>
<feature type="compositionally biased region" description="Low complexity" evidence="8">
    <location>
        <begin position="1"/>
        <end position="13"/>
    </location>
</feature>
<evidence type="ECO:0000256" key="2">
    <source>
        <dbReference type="ARBA" id="ARBA00008577"/>
    </source>
</evidence>
<feature type="compositionally biased region" description="Polar residues" evidence="8">
    <location>
        <begin position="23"/>
        <end position="35"/>
    </location>
</feature>
<feature type="domain" description="RCK N-terminal" evidence="9">
    <location>
        <begin position="248"/>
        <end position="389"/>
    </location>
</feature>